<keyword evidence="12" id="KW-1185">Reference proteome</keyword>
<dbReference type="PANTHER" id="PTHR43463:SF1">
    <property type="entry name" value="NICOTINATE-NUCLEOTIDE--DIMETHYLBENZIMIDAZOLE PHOSPHORIBOSYLTRANSFERASE"/>
    <property type="match status" value="1"/>
</dbReference>
<dbReference type="RefSeq" id="WP_180305865.1">
    <property type="nucleotide sequence ID" value="NZ_CP058952.1"/>
</dbReference>
<dbReference type="Pfam" id="PF02277">
    <property type="entry name" value="DBI_PRT"/>
    <property type="match status" value="1"/>
</dbReference>
<feature type="active site" description="Proton acceptor" evidence="10">
    <location>
        <position position="313"/>
    </location>
</feature>
<comment type="catalytic activity">
    <reaction evidence="9 10">
        <text>5,6-dimethylbenzimidazole + nicotinate beta-D-ribonucleotide = alpha-ribazole 5'-phosphate + nicotinate + H(+)</text>
        <dbReference type="Rhea" id="RHEA:11196"/>
        <dbReference type="ChEBI" id="CHEBI:15378"/>
        <dbReference type="ChEBI" id="CHEBI:15890"/>
        <dbReference type="ChEBI" id="CHEBI:32544"/>
        <dbReference type="ChEBI" id="CHEBI:57502"/>
        <dbReference type="ChEBI" id="CHEBI:57918"/>
        <dbReference type="EC" id="2.4.2.21"/>
    </reaction>
</comment>
<dbReference type="InterPro" id="IPR023195">
    <property type="entry name" value="Nict_dMeBzImd_PRibTrfase_N"/>
</dbReference>
<dbReference type="Gene3D" id="1.10.1610.10">
    <property type="match status" value="1"/>
</dbReference>
<dbReference type="InterPro" id="IPR036087">
    <property type="entry name" value="Nict_dMeBzImd_PRibTrfase_sf"/>
</dbReference>
<keyword evidence="5 10" id="KW-0169">Cobalamin biosynthesis</keyword>
<dbReference type="UniPathway" id="UPA00061">
    <property type="reaction ID" value="UER00516"/>
</dbReference>
<name>A0A7D5V9Q3_9NEIS</name>
<dbReference type="EMBL" id="CP058952">
    <property type="protein sequence ID" value="QLI81757.1"/>
    <property type="molecule type" value="Genomic_DNA"/>
</dbReference>
<dbReference type="CDD" id="cd02439">
    <property type="entry name" value="DMB-PRT_CobT"/>
    <property type="match status" value="1"/>
</dbReference>
<dbReference type="NCBIfam" id="NF000996">
    <property type="entry name" value="PRK00105.1"/>
    <property type="match status" value="1"/>
</dbReference>
<dbReference type="GO" id="GO:0008939">
    <property type="term" value="F:nicotinate-nucleotide-dimethylbenzimidazole phosphoribosyltransferase activity"/>
    <property type="evidence" value="ECO:0007669"/>
    <property type="project" value="UniProtKB-UniRule"/>
</dbReference>
<reference evidence="11 12" key="1">
    <citation type="journal article" date="2016" name="Int. J. Syst. Evol. Microbiol.">
        <title>Chitinibacter fontanus sp. nov., isolated from a spring.</title>
        <authorList>
            <person name="Sheu S.Y."/>
            <person name="Li Y.S."/>
            <person name="Young C.C."/>
            <person name="Chen W.M."/>
        </authorList>
    </citation>
    <scope>NUCLEOTIDE SEQUENCE [LARGE SCALE GENOMIC DNA]</scope>
    <source>
        <strain evidence="11 12">STM-7</strain>
    </source>
</reference>
<dbReference type="InterPro" id="IPR003200">
    <property type="entry name" value="Nict_dMeBzImd_PRibTrfase"/>
</dbReference>
<dbReference type="KEGG" id="cfon:HZU75_09550"/>
<accession>A0A7D5V9Q3</accession>
<dbReference type="AlphaFoldDB" id="A0A7D5V9Q3"/>
<proteinExistence type="inferred from homology"/>
<comment type="pathway">
    <text evidence="1 10">Nucleoside biosynthesis; alpha-ribazole biosynthesis; alpha-ribazole from 5,6-dimethylbenzimidazole: step 1/2.</text>
</comment>
<evidence type="ECO:0000313" key="12">
    <source>
        <dbReference type="Proteomes" id="UP000510822"/>
    </source>
</evidence>
<evidence type="ECO:0000256" key="3">
    <source>
        <dbReference type="ARBA" id="ARBA00011991"/>
    </source>
</evidence>
<dbReference type="HAMAP" id="MF_00230">
    <property type="entry name" value="CobT"/>
    <property type="match status" value="1"/>
</dbReference>
<dbReference type="InterPro" id="IPR017846">
    <property type="entry name" value="Nict_dMeBzImd_PRibTrfase_bact"/>
</dbReference>
<comment type="similarity">
    <text evidence="2 10">Belongs to the CobT family.</text>
</comment>
<dbReference type="SUPFAM" id="SSF52733">
    <property type="entry name" value="Nicotinate mononucleotide:5,6-dimethylbenzimidazole phosphoribosyltransferase (CobT)"/>
    <property type="match status" value="1"/>
</dbReference>
<evidence type="ECO:0000256" key="9">
    <source>
        <dbReference type="ARBA" id="ARBA00047340"/>
    </source>
</evidence>
<dbReference type="FunFam" id="3.40.50.10210:FF:000001">
    <property type="entry name" value="Nicotinate-nucleotide--dimethylbenzimidazole phosphoribosyltransferase"/>
    <property type="match status" value="1"/>
</dbReference>
<evidence type="ECO:0000256" key="4">
    <source>
        <dbReference type="ARBA" id="ARBA00015486"/>
    </source>
</evidence>
<evidence type="ECO:0000256" key="2">
    <source>
        <dbReference type="ARBA" id="ARBA00007110"/>
    </source>
</evidence>
<dbReference type="GO" id="GO:0009236">
    <property type="term" value="P:cobalamin biosynthetic process"/>
    <property type="evidence" value="ECO:0007669"/>
    <property type="project" value="UniProtKB-UniRule"/>
</dbReference>
<evidence type="ECO:0000256" key="7">
    <source>
        <dbReference type="ARBA" id="ARBA00022679"/>
    </source>
</evidence>
<evidence type="ECO:0000256" key="10">
    <source>
        <dbReference type="HAMAP-Rule" id="MF_00230"/>
    </source>
</evidence>
<sequence>MPSPQTALSEIARERQSQLTKPAGSLGFLEDLAIWFAARLPAPTPTRLKPMLAIFAADHGVAAEGVSAFPAEVTAQMVINFMNGGAAINVLARQHQISLSVIDVGVATDYPVPAQNSARLYRTPIAKGTANLRRQAAMSEAECSKAWQVGHATAFEAAKAGKTLLIGGEMGIANTTAAAALICALTGYQPADIVGHGTGIDTQAKELKIQVVQDALQRAQAAGAHSAQDWLREVGGLEIAALAGFYAGAAEAGVPALLDGFITTAAALVAVKDNPAVAEWLLASHVSQEQGHRLALSALGLTPMLDLGLRLGEASGAALCVPLLQSALALHGEMATFAEAGVAAAKMV</sequence>
<evidence type="ECO:0000313" key="11">
    <source>
        <dbReference type="EMBL" id="QLI81757.1"/>
    </source>
</evidence>
<keyword evidence="7 10" id="KW-0808">Transferase</keyword>
<dbReference type="Proteomes" id="UP000510822">
    <property type="component" value="Chromosome"/>
</dbReference>
<dbReference type="PANTHER" id="PTHR43463">
    <property type="entry name" value="NICOTINATE-NUCLEOTIDE--DIMETHYLBENZIMIDAZOLE PHOSPHORIBOSYLTRANSFERASE"/>
    <property type="match status" value="1"/>
</dbReference>
<dbReference type="Gene3D" id="3.40.50.10210">
    <property type="match status" value="1"/>
</dbReference>
<evidence type="ECO:0000256" key="5">
    <source>
        <dbReference type="ARBA" id="ARBA00022573"/>
    </source>
</evidence>
<dbReference type="EC" id="2.4.2.21" evidence="3 10"/>
<evidence type="ECO:0000256" key="1">
    <source>
        <dbReference type="ARBA" id="ARBA00005049"/>
    </source>
</evidence>
<organism evidence="11 12">
    <name type="scientific">Chitinibacter fontanus</name>
    <dbReference type="NCBI Taxonomy" id="1737446"/>
    <lineage>
        <taxon>Bacteria</taxon>
        <taxon>Pseudomonadati</taxon>
        <taxon>Pseudomonadota</taxon>
        <taxon>Betaproteobacteria</taxon>
        <taxon>Neisseriales</taxon>
        <taxon>Chitinibacteraceae</taxon>
        <taxon>Chitinibacter</taxon>
    </lineage>
</organism>
<dbReference type="NCBIfam" id="TIGR03160">
    <property type="entry name" value="cobT_DBIPRT"/>
    <property type="match status" value="1"/>
</dbReference>
<evidence type="ECO:0000256" key="8">
    <source>
        <dbReference type="ARBA" id="ARBA00030686"/>
    </source>
</evidence>
<keyword evidence="6 10" id="KW-0328">Glycosyltransferase</keyword>
<gene>
    <name evidence="10 11" type="primary">cobT</name>
    <name evidence="11" type="ORF">HZU75_09550</name>
</gene>
<evidence type="ECO:0000256" key="6">
    <source>
        <dbReference type="ARBA" id="ARBA00022676"/>
    </source>
</evidence>
<protein>
    <recommendedName>
        <fullName evidence="4 10">Nicotinate-nucleotide--dimethylbenzimidazole phosphoribosyltransferase</fullName>
        <shortName evidence="10">NN:DBI PRT</shortName>
        <ecNumber evidence="3 10">2.4.2.21</ecNumber>
    </recommendedName>
    <alternativeName>
        <fullName evidence="8 10">N(1)-alpha-phosphoribosyltransferase</fullName>
    </alternativeName>
</protein>
<comment type="function">
    <text evidence="10">Catalyzes the synthesis of alpha-ribazole-5'-phosphate from nicotinate mononucleotide (NAMN) and 5,6-dimethylbenzimidazole (DMB).</text>
</comment>